<name>A0ABQ9IAM1_9NEOP</name>
<proteinExistence type="predicted"/>
<dbReference type="InterPro" id="IPR006578">
    <property type="entry name" value="MADF-dom"/>
</dbReference>
<dbReference type="Pfam" id="PF10545">
    <property type="entry name" value="MADF_DNA_bdg"/>
    <property type="match status" value="1"/>
</dbReference>
<accession>A0ABQ9IAM1</accession>
<feature type="domain" description="MADF" evidence="2">
    <location>
        <begin position="256"/>
        <end position="296"/>
    </location>
</feature>
<gene>
    <name evidence="3" type="ORF">PR048_006110</name>
</gene>
<keyword evidence="4" id="KW-1185">Reference proteome</keyword>
<dbReference type="EMBL" id="JARBHB010000002">
    <property type="protein sequence ID" value="KAJ8893512.1"/>
    <property type="molecule type" value="Genomic_DNA"/>
</dbReference>
<feature type="region of interest" description="Disordered" evidence="1">
    <location>
        <begin position="819"/>
        <end position="853"/>
    </location>
</feature>
<dbReference type="Proteomes" id="UP001159363">
    <property type="component" value="Chromosome 2"/>
</dbReference>
<evidence type="ECO:0000256" key="1">
    <source>
        <dbReference type="SAM" id="MobiDB-lite"/>
    </source>
</evidence>
<evidence type="ECO:0000313" key="3">
    <source>
        <dbReference type="EMBL" id="KAJ8893512.1"/>
    </source>
</evidence>
<comment type="caution">
    <text evidence="3">The sequence shown here is derived from an EMBL/GenBank/DDBJ whole genome shotgun (WGS) entry which is preliminary data.</text>
</comment>
<sequence>MLHLEGEDPRGDFSSFVPKNFLDAFGKLLQLVDPSSAIVFYLRVIEVWSTAGMKGRGKLEIPGKTLGPAESSGMIPPCENTGVARPEIEPVLRHSQTAYVHSAGVCARFTGRSSRCYKYLSQKRIASTPPPSTALRSSQHLACLQPRPGPDLGGTFMLRHRCWHIAELSAALQVARCYPRHSDDDKLVWYSNSDHRRASANSLTDWFRQGHSPTTPVSRIYTGLACLFTKRVVFTKTFQHRLRSVANMSDDFKQTLIAAVSKRTAIWDQRHADHHNRFKWDVLWEDVARTCRTTGSTAIITASSEQRSAWAGIHVAAARLLHKRTLRAEDGEDRLKDVFYRMLYDIVKVPSEKKSQIPELLKVPSSIQFVSLSSPCNGNRNDKAEHPLKSEPSTPQATVYPLACRVTTCRVFRASLVSTWITIMAANVLDCNELSAILHDSLPSVIVDERQAAYEERSLRAGDKEGTRGKDALNTWFAPLTPGGYDLRDQLTNPSVEVFFGGGGEGSSTDPRSHRDVDALEGVTEWLTCSPPTEASRVQSPPRSLPHFRKWDSCLAMPLVCGFSRRSPISASLSFPHCSILTSITLIGSQDLAVKSHPNLFMFAILKTSDDMERKQQGRKDDAGRCECCGRGVREREGRMKEGGWLFFSVVQPLDRESGTRRAAAAGRYGRDSPATINQDRGDLIKSSIEVTISGERQREATVAEEITLRAAGFLERSSRKRARNGDYGSSVRMKAQGKQEIHEKKNTLTNGIVRHDSHMRKFGSDPVGNCTRIHCLYVLPPFPFPFPSSPLAPRSVCAQLVPGAEWNRLKEGCCGPAKIPEEDEKTETDKELSLTTGRGIKENHPFPSPAPLTVLKLKPAAK</sequence>
<protein>
    <recommendedName>
        <fullName evidence="2">MADF domain-containing protein</fullName>
    </recommendedName>
</protein>
<evidence type="ECO:0000259" key="2">
    <source>
        <dbReference type="Pfam" id="PF10545"/>
    </source>
</evidence>
<organism evidence="3 4">
    <name type="scientific">Dryococelus australis</name>
    <dbReference type="NCBI Taxonomy" id="614101"/>
    <lineage>
        <taxon>Eukaryota</taxon>
        <taxon>Metazoa</taxon>
        <taxon>Ecdysozoa</taxon>
        <taxon>Arthropoda</taxon>
        <taxon>Hexapoda</taxon>
        <taxon>Insecta</taxon>
        <taxon>Pterygota</taxon>
        <taxon>Neoptera</taxon>
        <taxon>Polyneoptera</taxon>
        <taxon>Phasmatodea</taxon>
        <taxon>Verophasmatodea</taxon>
        <taxon>Anareolatae</taxon>
        <taxon>Phasmatidae</taxon>
        <taxon>Eurycanthinae</taxon>
        <taxon>Dryococelus</taxon>
    </lineage>
</organism>
<evidence type="ECO:0000313" key="4">
    <source>
        <dbReference type="Proteomes" id="UP001159363"/>
    </source>
</evidence>
<reference evidence="3 4" key="1">
    <citation type="submission" date="2023-02" db="EMBL/GenBank/DDBJ databases">
        <title>LHISI_Scaffold_Assembly.</title>
        <authorList>
            <person name="Stuart O.P."/>
            <person name="Cleave R."/>
            <person name="Magrath M.J.L."/>
            <person name="Mikheyev A.S."/>
        </authorList>
    </citation>
    <scope>NUCLEOTIDE SEQUENCE [LARGE SCALE GENOMIC DNA]</scope>
    <source>
        <strain evidence="3">Daus_M_001</strain>
        <tissue evidence="3">Leg muscle</tissue>
    </source>
</reference>